<dbReference type="InterPro" id="IPR058627">
    <property type="entry name" value="MdtA-like_C"/>
</dbReference>
<feature type="domain" description="CusB-like beta-barrel" evidence="6">
    <location>
        <begin position="222"/>
        <end position="293"/>
    </location>
</feature>
<dbReference type="SUPFAM" id="SSF111369">
    <property type="entry name" value="HlyD-like secretion proteins"/>
    <property type="match status" value="1"/>
</dbReference>
<dbReference type="OrthoDB" id="9806939at2"/>
<dbReference type="Gene3D" id="2.40.30.170">
    <property type="match status" value="1"/>
</dbReference>
<feature type="domain" description="Multidrug resistance protein MdtA-like barrel-sandwich hybrid" evidence="5">
    <location>
        <begin position="71"/>
        <end position="206"/>
    </location>
</feature>
<name>A0A1U9KQ25_9PROT</name>
<dbReference type="InterPro" id="IPR058792">
    <property type="entry name" value="Beta-barrel_RND_2"/>
</dbReference>
<keyword evidence="3" id="KW-0813">Transport</keyword>
<accession>A0A1U9KQ25</accession>
<protein>
    <submittedName>
        <fullName evidence="8">Efflux transporter periplasmic adaptor subunit</fullName>
    </submittedName>
</protein>
<dbReference type="FunFam" id="2.40.30.170:FF:000010">
    <property type="entry name" value="Efflux RND transporter periplasmic adaptor subunit"/>
    <property type="match status" value="1"/>
</dbReference>
<dbReference type="STRING" id="320497.A0U93_08260"/>
<reference evidence="8 9" key="1">
    <citation type="submission" date="2016-03" db="EMBL/GenBank/DDBJ databases">
        <title>Acetic acid bacteria sequencing.</title>
        <authorList>
            <person name="Brandt J."/>
            <person name="Jakob F."/>
            <person name="Vogel R.F."/>
        </authorList>
    </citation>
    <scope>NUCLEOTIDE SEQUENCE [LARGE SCALE GENOMIC DNA]</scope>
    <source>
        <strain evidence="8 9">NBRC 101099</strain>
    </source>
</reference>
<dbReference type="EMBL" id="CP014691">
    <property type="protein sequence ID" value="AQS87934.1"/>
    <property type="molecule type" value="Genomic_DNA"/>
</dbReference>
<evidence type="ECO:0000259" key="5">
    <source>
        <dbReference type="Pfam" id="PF25917"/>
    </source>
</evidence>
<comment type="subcellular location">
    <subcellularLocation>
        <location evidence="1">Cell envelope</location>
    </subcellularLocation>
</comment>
<organism evidence="8 9">
    <name type="scientific">Neoasaia chiangmaiensis</name>
    <dbReference type="NCBI Taxonomy" id="320497"/>
    <lineage>
        <taxon>Bacteria</taxon>
        <taxon>Pseudomonadati</taxon>
        <taxon>Pseudomonadota</taxon>
        <taxon>Alphaproteobacteria</taxon>
        <taxon>Acetobacterales</taxon>
        <taxon>Acetobacteraceae</taxon>
        <taxon>Neoasaia</taxon>
    </lineage>
</organism>
<dbReference type="InterPro" id="IPR006143">
    <property type="entry name" value="RND_pump_MFP"/>
</dbReference>
<dbReference type="PANTHER" id="PTHR30469">
    <property type="entry name" value="MULTIDRUG RESISTANCE PROTEIN MDTA"/>
    <property type="match status" value="1"/>
</dbReference>
<evidence type="ECO:0000256" key="2">
    <source>
        <dbReference type="ARBA" id="ARBA00009477"/>
    </source>
</evidence>
<evidence type="ECO:0000313" key="9">
    <source>
        <dbReference type="Proteomes" id="UP000188604"/>
    </source>
</evidence>
<dbReference type="Gene3D" id="2.40.420.20">
    <property type="match status" value="1"/>
</dbReference>
<dbReference type="Pfam" id="PF25876">
    <property type="entry name" value="HH_MFP_RND"/>
    <property type="match status" value="1"/>
</dbReference>
<evidence type="ECO:0000256" key="1">
    <source>
        <dbReference type="ARBA" id="ARBA00004196"/>
    </source>
</evidence>
<dbReference type="NCBIfam" id="TIGR01730">
    <property type="entry name" value="RND_mfp"/>
    <property type="match status" value="1"/>
</dbReference>
<feature type="domain" description="Multidrug resistance protein MdtA-like alpha-helical hairpin" evidence="4">
    <location>
        <begin position="109"/>
        <end position="170"/>
    </location>
</feature>
<comment type="similarity">
    <text evidence="2">Belongs to the membrane fusion protein (MFP) (TC 8.A.1) family.</text>
</comment>
<evidence type="ECO:0000256" key="3">
    <source>
        <dbReference type="ARBA" id="ARBA00022448"/>
    </source>
</evidence>
<dbReference type="GO" id="GO:1990281">
    <property type="term" value="C:efflux pump complex"/>
    <property type="evidence" value="ECO:0007669"/>
    <property type="project" value="TreeGrafter"/>
</dbReference>
<dbReference type="Pfam" id="PF25917">
    <property type="entry name" value="BSH_RND"/>
    <property type="match status" value="1"/>
</dbReference>
<evidence type="ECO:0000313" key="8">
    <source>
        <dbReference type="EMBL" id="AQS87934.1"/>
    </source>
</evidence>
<dbReference type="GO" id="GO:0015562">
    <property type="term" value="F:efflux transmembrane transporter activity"/>
    <property type="evidence" value="ECO:0007669"/>
    <property type="project" value="TreeGrafter"/>
</dbReference>
<dbReference type="Gene3D" id="1.10.287.470">
    <property type="entry name" value="Helix hairpin bin"/>
    <property type="match status" value="1"/>
</dbReference>
<gene>
    <name evidence="8" type="ORF">A0U93_08260</name>
</gene>
<dbReference type="PANTHER" id="PTHR30469:SF37">
    <property type="entry name" value="RAGD PROTEIN"/>
    <property type="match status" value="1"/>
</dbReference>
<dbReference type="KEGG" id="nch:A0U93_08260"/>
<dbReference type="InterPro" id="IPR058625">
    <property type="entry name" value="MdtA-like_BSH"/>
</dbReference>
<dbReference type="Proteomes" id="UP000188604">
    <property type="component" value="Chromosome"/>
</dbReference>
<evidence type="ECO:0000259" key="4">
    <source>
        <dbReference type="Pfam" id="PF25876"/>
    </source>
</evidence>
<evidence type="ECO:0000259" key="7">
    <source>
        <dbReference type="Pfam" id="PF25967"/>
    </source>
</evidence>
<keyword evidence="9" id="KW-1185">Reference proteome</keyword>
<dbReference type="RefSeq" id="WP_077806945.1">
    <property type="nucleotide sequence ID" value="NZ_BJXS01000007.1"/>
</dbReference>
<dbReference type="Pfam" id="PF25954">
    <property type="entry name" value="Beta-barrel_RND_2"/>
    <property type="match status" value="1"/>
</dbReference>
<evidence type="ECO:0000259" key="6">
    <source>
        <dbReference type="Pfam" id="PF25954"/>
    </source>
</evidence>
<dbReference type="Gene3D" id="2.40.50.100">
    <property type="match status" value="1"/>
</dbReference>
<proteinExistence type="inferred from homology"/>
<dbReference type="AlphaFoldDB" id="A0A1U9KQ25"/>
<feature type="domain" description="Multidrug resistance protein MdtA-like C-terminal permuted SH3" evidence="7">
    <location>
        <begin position="301"/>
        <end position="356"/>
    </location>
</feature>
<dbReference type="InterPro" id="IPR058624">
    <property type="entry name" value="MdtA-like_HH"/>
</dbReference>
<sequence>MRRGRFWLVVMVVVVLGLAVWGIGARLAAHRQLQHSADAAAVPSVVTVKADKAPDVEEIVLPGSVSPAYDATIYARTNGYLKVWHVDIGDHVRAGQVLAEIDSPEVDQQLLQARADLTGAQANSRIAGVLAHRTQALVGMSAVSQQETDQARSDASARASTVNSNQANVQRLEQLVGFEKIKSPFDGVVTARNTDIGRLIAAGDSSGPPLFRVADVSWLRVYVQVPQSYAAAIRPGVQVMLRFPEYPGRDFPARLLSTADALTADTRTLLVQLRIDNDKGELFPGGYVEVHFGVRAATEGVRIPANALLFRSEGQRVATVMPDGHVKLHTITAGRDFGTVLEVLKGIEPGDMVVINPPASLEDGERVELARGK</sequence>
<dbReference type="Pfam" id="PF25967">
    <property type="entry name" value="RND-MFP_C"/>
    <property type="match status" value="1"/>
</dbReference>